<comment type="similarity">
    <text evidence="2 13">Belongs to the SUA5 family.</text>
</comment>
<dbReference type="GO" id="GO:0006450">
    <property type="term" value="P:regulation of translational fidelity"/>
    <property type="evidence" value="ECO:0007669"/>
    <property type="project" value="TreeGrafter"/>
</dbReference>
<dbReference type="InterPro" id="IPR006070">
    <property type="entry name" value="Sua5-like_dom"/>
</dbReference>
<evidence type="ECO:0000256" key="1">
    <source>
        <dbReference type="ARBA" id="ARBA00004496"/>
    </source>
</evidence>
<feature type="binding site" evidence="14">
    <location>
        <position position="143"/>
    </location>
    <ligand>
        <name>L-threonine</name>
        <dbReference type="ChEBI" id="CHEBI:57926"/>
    </ligand>
</feature>
<feature type="binding site" evidence="14">
    <location>
        <position position="36"/>
    </location>
    <ligand>
        <name>L-threonine</name>
        <dbReference type="ChEBI" id="CHEBI:57926"/>
    </ligand>
</feature>
<reference evidence="16" key="1">
    <citation type="journal article" date="2014" name="Int. J. Syst. Evol. Microbiol.">
        <title>Complete genome sequence of Corynebacterium casei LMG S-19264T (=DSM 44701T), isolated from a smear-ripened cheese.</title>
        <authorList>
            <consortium name="US DOE Joint Genome Institute (JGI-PGF)"/>
            <person name="Walter F."/>
            <person name="Albersmeier A."/>
            <person name="Kalinowski J."/>
            <person name="Ruckert C."/>
        </authorList>
    </citation>
    <scope>NUCLEOTIDE SEQUENCE</scope>
    <source>
        <strain evidence="16">KCTC 42590</strain>
    </source>
</reference>
<evidence type="ECO:0000256" key="6">
    <source>
        <dbReference type="ARBA" id="ARBA00022679"/>
    </source>
</evidence>
<dbReference type="SUPFAM" id="SSF55821">
    <property type="entry name" value="YrdC/RibB"/>
    <property type="match status" value="1"/>
</dbReference>
<keyword evidence="8 13" id="KW-0548">Nucleotidyltransferase</keyword>
<keyword evidence="9 13" id="KW-0547">Nucleotide-binding</keyword>
<dbReference type="PANTHER" id="PTHR17490">
    <property type="entry name" value="SUA5"/>
    <property type="match status" value="1"/>
</dbReference>
<feature type="binding site" evidence="14">
    <location>
        <position position="232"/>
    </location>
    <ligand>
        <name>ATP</name>
        <dbReference type="ChEBI" id="CHEBI:30616"/>
    </ligand>
</feature>
<dbReference type="GO" id="GO:0000049">
    <property type="term" value="F:tRNA binding"/>
    <property type="evidence" value="ECO:0007669"/>
    <property type="project" value="TreeGrafter"/>
</dbReference>
<accession>A0A919AUE0</accession>
<dbReference type="Gene3D" id="3.90.870.10">
    <property type="entry name" value="DHBP synthase"/>
    <property type="match status" value="1"/>
</dbReference>
<evidence type="ECO:0000313" key="17">
    <source>
        <dbReference type="Proteomes" id="UP000630923"/>
    </source>
</evidence>
<evidence type="ECO:0000256" key="4">
    <source>
        <dbReference type="ARBA" id="ARBA00015492"/>
    </source>
</evidence>
<dbReference type="GO" id="GO:0005524">
    <property type="term" value="F:ATP binding"/>
    <property type="evidence" value="ECO:0007669"/>
    <property type="project" value="UniProtKB-UniRule"/>
</dbReference>
<dbReference type="RefSeq" id="WP_191252929.1">
    <property type="nucleotide sequence ID" value="NZ_BNCI01000002.1"/>
</dbReference>
<dbReference type="GO" id="GO:0005737">
    <property type="term" value="C:cytoplasm"/>
    <property type="evidence" value="ECO:0007669"/>
    <property type="project" value="UniProtKB-SubCell"/>
</dbReference>
<dbReference type="GO" id="GO:0061710">
    <property type="term" value="F:L-threonylcarbamoyladenylate synthase"/>
    <property type="evidence" value="ECO:0007669"/>
    <property type="project" value="UniProtKB-EC"/>
</dbReference>
<keyword evidence="17" id="KW-1185">Reference proteome</keyword>
<evidence type="ECO:0000256" key="5">
    <source>
        <dbReference type="ARBA" id="ARBA00022490"/>
    </source>
</evidence>
<comment type="subcellular location">
    <subcellularLocation>
        <location evidence="1 13">Cytoplasm</location>
    </subcellularLocation>
</comment>
<keyword evidence="7 13" id="KW-0819">tRNA processing</keyword>
<dbReference type="GO" id="GO:0003725">
    <property type="term" value="F:double-stranded RNA binding"/>
    <property type="evidence" value="ECO:0007669"/>
    <property type="project" value="UniProtKB-UniRule"/>
</dbReference>
<keyword evidence="10 13" id="KW-0067">ATP-binding</keyword>
<comment type="caution">
    <text evidence="16">The sequence shown here is derived from an EMBL/GenBank/DDBJ whole genome shotgun (WGS) entry which is preliminary data.</text>
</comment>
<dbReference type="NCBIfam" id="TIGR00057">
    <property type="entry name" value="L-threonylcarbamoyladenylate synthase"/>
    <property type="match status" value="1"/>
</dbReference>
<evidence type="ECO:0000256" key="9">
    <source>
        <dbReference type="ARBA" id="ARBA00022741"/>
    </source>
</evidence>
<feature type="binding site" evidence="14">
    <location>
        <position position="153"/>
    </location>
    <ligand>
        <name>ATP</name>
        <dbReference type="ChEBI" id="CHEBI:30616"/>
    </ligand>
</feature>
<dbReference type="Pfam" id="PF03481">
    <property type="entry name" value="Sua5_C"/>
    <property type="match status" value="1"/>
</dbReference>
<dbReference type="Gene3D" id="3.40.50.11030">
    <property type="entry name" value="Threonylcarbamoyl-AMP synthase, C-terminal domain"/>
    <property type="match status" value="1"/>
</dbReference>
<evidence type="ECO:0000256" key="10">
    <source>
        <dbReference type="ARBA" id="ARBA00022840"/>
    </source>
</evidence>
<feature type="binding site" evidence="14">
    <location>
        <position position="68"/>
    </location>
    <ligand>
        <name>L-threonine</name>
        <dbReference type="ChEBI" id="CHEBI:57926"/>
    </ligand>
</feature>
<dbReference type="InterPro" id="IPR038385">
    <property type="entry name" value="Sua5/YwlC_C"/>
</dbReference>
<comment type="function">
    <text evidence="13">Required for the formation of a threonylcarbamoyl group on adenosine at position 37 (t(6)A37) in tRNAs that read codons beginning with adenine.</text>
</comment>
<evidence type="ECO:0000256" key="7">
    <source>
        <dbReference type="ARBA" id="ARBA00022694"/>
    </source>
</evidence>
<feature type="binding site" evidence="14">
    <location>
        <position position="59"/>
    </location>
    <ligand>
        <name>ATP</name>
        <dbReference type="ChEBI" id="CHEBI:30616"/>
    </ligand>
</feature>
<keyword evidence="5 13" id="KW-0963">Cytoplasm</keyword>
<name>A0A919AUE0_9PROT</name>
<feature type="domain" description="YrdC-like" evidence="15">
    <location>
        <begin position="14"/>
        <end position="201"/>
    </location>
</feature>
<dbReference type="PANTHER" id="PTHR17490:SF16">
    <property type="entry name" value="THREONYLCARBAMOYL-AMP SYNTHASE"/>
    <property type="match status" value="1"/>
</dbReference>
<evidence type="ECO:0000256" key="11">
    <source>
        <dbReference type="ARBA" id="ARBA00029774"/>
    </source>
</evidence>
<keyword evidence="6 13" id="KW-0808">Transferase</keyword>
<feature type="binding site" evidence="14">
    <location>
        <position position="183"/>
    </location>
    <ligand>
        <name>L-threonine</name>
        <dbReference type="ChEBI" id="CHEBI:57926"/>
    </ligand>
</feature>
<reference evidence="16" key="2">
    <citation type="submission" date="2020-09" db="EMBL/GenBank/DDBJ databases">
        <authorList>
            <person name="Sun Q."/>
            <person name="Kim S."/>
        </authorList>
    </citation>
    <scope>NUCLEOTIDE SEQUENCE</scope>
    <source>
        <strain evidence="16">KCTC 42590</strain>
    </source>
</reference>
<protein>
    <recommendedName>
        <fullName evidence="4 13">Threonylcarbamoyl-AMP synthase</fullName>
        <shortName evidence="13">TC-AMP synthase</shortName>
        <ecNumber evidence="3 13">2.7.7.87</ecNumber>
    </recommendedName>
    <alternativeName>
        <fullName evidence="11 13">L-threonylcarbamoyladenylate synthase</fullName>
    </alternativeName>
</protein>
<dbReference type="PROSITE" id="PS51163">
    <property type="entry name" value="YRDC"/>
    <property type="match status" value="1"/>
</dbReference>
<evidence type="ECO:0000256" key="2">
    <source>
        <dbReference type="ARBA" id="ARBA00007663"/>
    </source>
</evidence>
<gene>
    <name evidence="16" type="ORF">GCM10017044_22010</name>
</gene>
<evidence type="ECO:0000313" key="16">
    <source>
        <dbReference type="EMBL" id="GHF26609.1"/>
    </source>
</evidence>
<sequence>MAKTTKYLENSDNLSLIKNATDILDGGQLVVIPTETVYGLAADATNSEAVKLIYSVKGRPSHNPLICHVCSAAMASRYVETPPAALKLMDRFWPGPLTIVLPLRQNTGISSMVTAGLTTLAVRSPDNTITQDIIAALDKPIAAPSANPSGKLSPVTAQDVEETLGDKIPLIIDGGQTRVGIESTIVAVEDDHITLLRPGTITADEIAEATTLAVHDRQDTKISAPGQLESHYAPNAAVQINVKSPTGNSVHIGFGECADAVLNLSETADLAEAAHNLFSTLKTADQLAGHKTITVAPIPNEGIGIALNDRLRRAAAPRDA</sequence>
<dbReference type="GO" id="GO:0008033">
    <property type="term" value="P:tRNA processing"/>
    <property type="evidence" value="ECO:0007669"/>
    <property type="project" value="UniProtKB-KW"/>
</dbReference>
<feature type="binding site" evidence="14">
    <location>
        <position position="119"/>
    </location>
    <ligand>
        <name>ATP</name>
        <dbReference type="ChEBI" id="CHEBI:30616"/>
    </ligand>
</feature>
<dbReference type="InterPro" id="IPR050156">
    <property type="entry name" value="TC-AMP_synthase_SUA5"/>
</dbReference>
<evidence type="ECO:0000256" key="14">
    <source>
        <dbReference type="PIRSR" id="PIRSR004930-1"/>
    </source>
</evidence>
<evidence type="ECO:0000256" key="3">
    <source>
        <dbReference type="ARBA" id="ARBA00012584"/>
    </source>
</evidence>
<proteinExistence type="inferred from homology"/>
<evidence type="ECO:0000259" key="15">
    <source>
        <dbReference type="PROSITE" id="PS51163"/>
    </source>
</evidence>
<feature type="binding site" evidence="14">
    <location>
        <position position="197"/>
    </location>
    <ligand>
        <name>ATP</name>
        <dbReference type="ChEBI" id="CHEBI:30616"/>
    </ligand>
</feature>
<evidence type="ECO:0000256" key="12">
    <source>
        <dbReference type="ARBA" id="ARBA00048366"/>
    </source>
</evidence>
<dbReference type="Pfam" id="PF01300">
    <property type="entry name" value="Sua5_yciO_yrdC"/>
    <property type="match status" value="1"/>
</dbReference>
<feature type="binding site" evidence="14">
    <location>
        <position position="63"/>
    </location>
    <ligand>
        <name>ATP</name>
        <dbReference type="ChEBI" id="CHEBI:30616"/>
    </ligand>
</feature>
<evidence type="ECO:0000256" key="13">
    <source>
        <dbReference type="PIRNR" id="PIRNR004930"/>
    </source>
</evidence>
<dbReference type="InterPro" id="IPR017945">
    <property type="entry name" value="DHBP_synth_RibB-like_a/b_dom"/>
</dbReference>
<dbReference type="Proteomes" id="UP000630923">
    <property type="component" value="Unassembled WGS sequence"/>
</dbReference>
<dbReference type="InterPro" id="IPR010923">
    <property type="entry name" value="T(6)A37_SUA5"/>
</dbReference>
<feature type="binding site" evidence="14">
    <location>
        <position position="123"/>
    </location>
    <ligand>
        <name>L-threonine</name>
        <dbReference type="ChEBI" id="CHEBI:57926"/>
    </ligand>
</feature>
<dbReference type="EMBL" id="BNCI01000002">
    <property type="protein sequence ID" value="GHF26609.1"/>
    <property type="molecule type" value="Genomic_DNA"/>
</dbReference>
<dbReference type="PIRSF" id="PIRSF004930">
    <property type="entry name" value="Tln_factor_SUA5"/>
    <property type="match status" value="1"/>
</dbReference>
<evidence type="ECO:0000256" key="8">
    <source>
        <dbReference type="ARBA" id="ARBA00022695"/>
    </source>
</evidence>
<dbReference type="InterPro" id="IPR005145">
    <property type="entry name" value="Sua5_C"/>
</dbReference>
<feature type="binding site" evidence="14">
    <location>
        <position position="145"/>
    </location>
    <ligand>
        <name>ATP</name>
        <dbReference type="ChEBI" id="CHEBI:30616"/>
    </ligand>
</feature>
<comment type="catalytic activity">
    <reaction evidence="12 13">
        <text>L-threonine + hydrogencarbonate + ATP = L-threonylcarbamoyladenylate + diphosphate + H2O</text>
        <dbReference type="Rhea" id="RHEA:36407"/>
        <dbReference type="ChEBI" id="CHEBI:15377"/>
        <dbReference type="ChEBI" id="CHEBI:17544"/>
        <dbReference type="ChEBI" id="CHEBI:30616"/>
        <dbReference type="ChEBI" id="CHEBI:33019"/>
        <dbReference type="ChEBI" id="CHEBI:57926"/>
        <dbReference type="ChEBI" id="CHEBI:73682"/>
        <dbReference type="EC" id="2.7.7.87"/>
    </reaction>
</comment>
<dbReference type="AlphaFoldDB" id="A0A919AUE0"/>
<dbReference type="EC" id="2.7.7.87" evidence="3 13"/>
<organism evidence="16 17">
    <name type="scientific">Kordiimonas sediminis</name>
    <dbReference type="NCBI Taxonomy" id="1735581"/>
    <lineage>
        <taxon>Bacteria</taxon>
        <taxon>Pseudomonadati</taxon>
        <taxon>Pseudomonadota</taxon>
        <taxon>Alphaproteobacteria</taxon>
        <taxon>Kordiimonadales</taxon>
        <taxon>Kordiimonadaceae</taxon>
        <taxon>Kordiimonas</taxon>
    </lineage>
</organism>